<dbReference type="SUPFAM" id="SSF47113">
    <property type="entry name" value="Histone-fold"/>
    <property type="match status" value="1"/>
</dbReference>
<dbReference type="InterPro" id="IPR003958">
    <property type="entry name" value="CBFA_NFYB_domain"/>
</dbReference>
<feature type="domain" description="Transcription factor CBF/NF-Y/archaeal histone" evidence="4">
    <location>
        <begin position="18"/>
        <end position="76"/>
    </location>
</feature>
<reference evidence="5" key="3">
    <citation type="submission" date="2021-05" db="UniProtKB">
        <authorList>
            <consortium name="EnsemblPlants"/>
        </authorList>
    </citation>
    <scope>IDENTIFICATION</scope>
    <source>
        <strain evidence="5">cv. B73</strain>
    </source>
</reference>
<keyword evidence="3" id="KW-0804">Transcription</keyword>
<dbReference type="InterPro" id="IPR009072">
    <property type="entry name" value="Histone-fold"/>
</dbReference>
<dbReference type="PANTHER" id="PTHR11064:SF109">
    <property type="entry name" value="NUCLEAR TRANSCRIPTION FACTOR Y SUBUNIT B-4"/>
    <property type="match status" value="1"/>
</dbReference>
<dbReference type="PRINTS" id="PR00615">
    <property type="entry name" value="CCAATSUBUNTA"/>
</dbReference>
<evidence type="ECO:0000256" key="3">
    <source>
        <dbReference type="ARBA" id="ARBA00023163"/>
    </source>
</evidence>
<keyword evidence="6" id="KW-1185">Reference proteome</keyword>
<evidence type="ECO:0000259" key="4">
    <source>
        <dbReference type="Pfam" id="PF00808"/>
    </source>
</evidence>
<evidence type="ECO:0000313" key="5">
    <source>
        <dbReference type="EnsemblPlants" id="Zm00001eb025330_P001"/>
    </source>
</evidence>
<dbReference type="GO" id="GO:0016602">
    <property type="term" value="C:CCAAT-binding factor complex"/>
    <property type="evidence" value="ECO:0000318"/>
    <property type="project" value="GO_Central"/>
</dbReference>
<evidence type="ECO:0000256" key="1">
    <source>
        <dbReference type="ARBA" id="ARBA00009053"/>
    </source>
</evidence>
<dbReference type="InParanoid" id="A0A804LP26"/>
<dbReference type="Gramene" id="Zm00001eb025330_T001">
    <property type="protein sequence ID" value="Zm00001eb025330_P001"/>
    <property type="gene ID" value="Zm00001eb025330"/>
</dbReference>
<dbReference type="CDD" id="cd22907">
    <property type="entry name" value="HFD_NFYB"/>
    <property type="match status" value="1"/>
</dbReference>
<dbReference type="GO" id="GO:0000981">
    <property type="term" value="F:DNA-binding transcription factor activity, RNA polymerase II-specific"/>
    <property type="evidence" value="ECO:0000318"/>
    <property type="project" value="GO_Central"/>
</dbReference>
<reference evidence="6" key="1">
    <citation type="submission" date="2015-12" db="EMBL/GenBank/DDBJ databases">
        <title>Update maize B73 reference genome by single molecule sequencing technologies.</title>
        <authorList>
            <consortium name="Maize Genome Sequencing Project"/>
            <person name="Ware D."/>
        </authorList>
    </citation>
    <scope>NUCLEOTIDE SEQUENCE [LARGE SCALE GENOMIC DNA]</scope>
    <source>
        <strain evidence="6">cv. B73</strain>
    </source>
</reference>
<dbReference type="Pfam" id="PF00808">
    <property type="entry name" value="CBFD_NFYB_HMF"/>
    <property type="match status" value="1"/>
</dbReference>
<dbReference type="EnsemblPlants" id="Zm00001eb025330_T001">
    <property type="protein sequence ID" value="Zm00001eb025330_P001"/>
    <property type="gene ID" value="Zm00001eb025330"/>
</dbReference>
<organism evidence="5 6">
    <name type="scientific">Zea mays</name>
    <name type="common">Maize</name>
    <dbReference type="NCBI Taxonomy" id="4577"/>
    <lineage>
        <taxon>Eukaryota</taxon>
        <taxon>Viridiplantae</taxon>
        <taxon>Streptophyta</taxon>
        <taxon>Embryophyta</taxon>
        <taxon>Tracheophyta</taxon>
        <taxon>Spermatophyta</taxon>
        <taxon>Magnoliopsida</taxon>
        <taxon>Liliopsida</taxon>
        <taxon>Poales</taxon>
        <taxon>Poaceae</taxon>
        <taxon>PACMAD clade</taxon>
        <taxon>Panicoideae</taxon>
        <taxon>Andropogonodae</taxon>
        <taxon>Andropogoneae</taxon>
        <taxon>Tripsacinae</taxon>
        <taxon>Zea</taxon>
    </lineage>
</organism>
<evidence type="ECO:0000313" key="6">
    <source>
        <dbReference type="Proteomes" id="UP000007305"/>
    </source>
</evidence>
<dbReference type="AlphaFoldDB" id="A0A804LP26"/>
<proteinExistence type="inferred from homology"/>
<dbReference type="Proteomes" id="UP000007305">
    <property type="component" value="Chromosome 1"/>
</dbReference>
<comment type="similarity">
    <text evidence="1">Belongs to the NFYB/HAP3 subunit family.</text>
</comment>
<keyword evidence="2" id="KW-0805">Transcription regulation</keyword>
<reference evidence="5" key="2">
    <citation type="submission" date="2019-07" db="EMBL/GenBank/DDBJ databases">
        <authorList>
            <person name="Seetharam A."/>
            <person name="Woodhouse M."/>
            <person name="Cannon E."/>
        </authorList>
    </citation>
    <scope>NUCLEOTIDE SEQUENCE [LARGE SCALE GENOMIC DNA]</scope>
    <source>
        <strain evidence="5">cv. B73</strain>
    </source>
</reference>
<dbReference type="GO" id="GO:0001228">
    <property type="term" value="F:DNA-binding transcription activator activity, RNA polymerase II-specific"/>
    <property type="evidence" value="ECO:0007669"/>
    <property type="project" value="InterPro"/>
</dbReference>
<protein>
    <recommendedName>
        <fullName evidence="4">Transcription factor CBF/NF-Y/archaeal histone domain-containing protein</fullName>
    </recommendedName>
</protein>
<sequence length="246" mass="27681">MSEVEANAGGGGKEQDRFLPVANIGRIMRRAVLENGKIARDARESIQECVSEFMASDKCVKERRKTINDDDIIWSLGTLGFEEYVEPLKIYLNNYRERTKYNNMEPDVVDFFGECMNSPRNGRTPLANEIYEQMVAEKERELEEGEAQKSPSRIVADSLSQISRSSTFLPNIGVCLSASNLCGGTFVCLNLCCGRTSVLELCMTCDENVVYDGFSLYYDSVSYHESSVCRHCMVTVCGCHIKRSQH</sequence>
<dbReference type="PANTHER" id="PTHR11064">
    <property type="entry name" value="CCAAT-BINDING TRANSCRIPTION FACTOR-RELATED"/>
    <property type="match status" value="1"/>
</dbReference>
<dbReference type="GO" id="GO:0046982">
    <property type="term" value="F:protein heterodimerization activity"/>
    <property type="evidence" value="ECO:0007669"/>
    <property type="project" value="InterPro"/>
</dbReference>
<evidence type="ECO:0000256" key="2">
    <source>
        <dbReference type="ARBA" id="ARBA00023015"/>
    </source>
</evidence>
<accession>A0A804LP26</accession>
<name>A0A804LP26_MAIZE</name>
<dbReference type="GO" id="GO:0006357">
    <property type="term" value="P:regulation of transcription by RNA polymerase II"/>
    <property type="evidence" value="ECO:0000318"/>
    <property type="project" value="GO_Central"/>
</dbReference>
<dbReference type="InterPro" id="IPR027113">
    <property type="entry name" value="Transc_fact_NFYB/HAP3"/>
</dbReference>
<dbReference type="Gene3D" id="1.10.20.10">
    <property type="entry name" value="Histone, subunit A"/>
    <property type="match status" value="1"/>
</dbReference>